<keyword evidence="1" id="KW-0732">Signal</keyword>
<keyword evidence="3" id="KW-1185">Reference proteome</keyword>
<sequence length="123" mass="13168">MDKLTMSVLGAIAGVAVAGSAQASTAVDTGGANGSAGISSYADLLAPIPNAAAVLKAEDAAHDAAPHIELAQAYLQFQYGPPPPPPPPYYGYPGPYYHHHHHHRYYRPQYHHHHHHHHGYGRG</sequence>
<evidence type="ECO:0000313" key="3">
    <source>
        <dbReference type="Proteomes" id="UP000186308"/>
    </source>
</evidence>
<gene>
    <name evidence="2" type="ORF">SAMN05421828_13026</name>
</gene>
<dbReference type="Proteomes" id="UP000186308">
    <property type="component" value="Unassembled WGS sequence"/>
</dbReference>
<protein>
    <submittedName>
        <fullName evidence="2">Uncharacterized protein</fullName>
    </submittedName>
</protein>
<feature type="chain" id="PRO_5034068115" evidence="1">
    <location>
        <begin position="24"/>
        <end position="123"/>
    </location>
</feature>
<evidence type="ECO:0000256" key="1">
    <source>
        <dbReference type="SAM" id="SignalP"/>
    </source>
</evidence>
<feature type="signal peptide" evidence="1">
    <location>
        <begin position="1"/>
        <end position="23"/>
    </location>
</feature>
<accession>A0A8G2CND6</accession>
<dbReference type="AlphaFoldDB" id="A0A8G2CND6"/>
<proteinExistence type="predicted"/>
<organism evidence="2 3">
    <name type="scientific">Acidiphilium rubrum</name>
    <dbReference type="NCBI Taxonomy" id="526"/>
    <lineage>
        <taxon>Bacteria</taxon>
        <taxon>Pseudomonadati</taxon>
        <taxon>Pseudomonadota</taxon>
        <taxon>Alphaproteobacteria</taxon>
        <taxon>Acetobacterales</taxon>
        <taxon>Acidocellaceae</taxon>
        <taxon>Acidiphilium</taxon>
    </lineage>
</organism>
<name>A0A8G2CND6_ACIRU</name>
<dbReference type="RefSeq" id="WP_029313263.1">
    <property type="nucleotide sequence ID" value="NZ_FTNE01000030.1"/>
</dbReference>
<dbReference type="OrthoDB" id="8256513at2"/>
<reference evidence="2 3" key="1">
    <citation type="submission" date="2017-01" db="EMBL/GenBank/DDBJ databases">
        <authorList>
            <person name="Varghese N."/>
            <person name="Submissions S."/>
        </authorList>
    </citation>
    <scope>NUCLEOTIDE SEQUENCE [LARGE SCALE GENOMIC DNA]</scope>
    <source>
        <strain evidence="2 3">ATCC 35905</strain>
    </source>
</reference>
<evidence type="ECO:0000313" key="2">
    <source>
        <dbReference type="EMBL" id="SIR41678.1"/>
    </source>
</evidence>
<comment type="caution">
    <text evidence="2">The sequence shown here is derived from an EMBL/GenBank/DDBJ whole genome shotgun (WGS) entry which is preliminary data.</text>
</comment>
<dbReference type="EMBL" id="FTNE01000030">
    <property type="protein sequence ID" value="SIR41678.1"/>
    <property type="molecule type" value="Genomic_DNA"/>
</dbReference>